<evidence type="ECO:0000313" key="4">
    <source>
        <dbReference type="EMBL" id="CAI6337637.1"/>
    </source>
</evidence>
<dbReference type="GO" id="GO:0003924">
    <property type="term" value="F:GTPase activity"/>
    <property type="evidence" value="ECO:0007669"/>
    <property type="project" value="InterPro"/>
</dbReference>
<evidence type="ECO:0000256" key="3">
    <source>
        <dbReference type="SAM" id="MobiDB-lite"/>
    </source>
</evidence>
<dbReference type="OrthoDB" id="10002389at2759"/>
<name>A0A9W4UN03_9PLEO</name>
<dbReference type="GO" id="GO:0007165">
    <property type="term" value="P:signal transduction"/>
    <property type="evidence" value="ECO:0007669"/>
    <property type="project" value="InterPro"/>
</dbReference>
<dbReference type="Pfam" id="PF00071">
    <property type="entry name" value="Ras"/>
    <property type="match status" value="1"/>
</dbReference>
<dbReference type="PANTHER" id="PTHR24070">
    <property type="entry name" value="RAS, DI-RAS, AND RHEB FAMILY MEMBERS OF SMALL GTPASE SUPERFAMILY"/>
    <property type="match status" value="1"/>
</dbReference>
<dbReference type="GO" id="GO:0005525">
    <property type="term" value="F:GTP binding"/>
    <property type="evidence" value="ECO:0007669"/>
    <property type="project" value="UniProtKB-KW"/>
</dbReference>
<keyword evidence="2" id="KW-0342">GTP-binding</keyword>
<sequence length="294" mass="33461">MAVSRPFPQIAEVVVVGAQDVGKSCFVGMFCRNERFPMNNEWEIDDTQNQFSKAIQIEEETWYIQAHDLVLTPSQESHTGVRDSYWSSLLARARGVILLYDITDEKSYESVTKADYETILTFRQEVLLHSERVPDPNSQANQVFLGTFRRFGGLLVGNKLDKVIDGQEQNRQVPKSLAAEWADMHGMKHFEIDTHSQKRLGDVMRELIQMIKKNEQRDNEDMEQKRKSQAKAFAEGRKNLGGTSTSGKPKDRKFLSGLSRSLSKIRHKNLVATNEAAGAEDSKTDTPTWNMFLS</sequence>
<keyword evidence="5" id="KW-1185">Reference proteome</keyword>
<evidence type="ECO:0000313" key="5">
    <source>
        <dbReference type="Proteomes" id="UP001152607"/>
    </source>
</evidence>
<reference evidence="4" key="1">
    <citation type="submission" date="2023-01" db="EMBL/GenBank/DDBJ databases">
        <authorList>
            <person name="Van Ghelder C."/>
            <person name="Rancurel C."/>
        </authorList>
    </citation>
    <scope>NUCLEOTIDE SEQUENCE</scope>
    <source>
        <strain evidence="4">CNCM I-4278</strain>
    </source>
</reference>
<protein>
    <submittedName>
        <fullName evidence="4">Uncharacterized protein</fullName>
    </submittedName>
</protein>
<organism evidence="4 5">
    <name type="scientific">Periconia digitata</name>
    <dbReference type="NCBI Taxonomy" id="1303443"/>
    <lineage>
        <taxon>Eukaryota</taxon>
        <taxon>Fungi</taxon>
        <taxon>Dikarya</taxon>
        <taxon>Ascomycota</taxon>
        <taxon>Pezizomycotina</taxon>
        <taxon>Dothideomycetes</taxon>
        <taxon>Pleosporomycetidae</taxon>
        <taxon>Pleosporales</taxon>
        <taxon>Massarineae</taxon>
        <taxon>Periconiaceae</taxon>
        <taxon>Periconia</taxon>
    </lineage>
</organism>
<accession>A0A9W4UN03</accession>
<dbReference type="PROSITE" id="PS51419">
    <property type="entry name" value="RAB"/>
    <property type="match status" value="1"/>
</dbReference>
<dbReference type="SMART" id="SM00175">
    <property type="entry name" value="RAB"/>
    <property type="match status" value="1"/>
</dbReference>
<feature type="region of interest" description="Disordered" evidence="3">
    <location>
        <begin position="213"/>
        <end position="294"/>
    </location>
</feature>
<proteinExistence type="predicted"/>
<dbReference type="GO" id="GO:0016020">
    <property type="term" value="C:membrane"/>
    <property type="evidence" value="ECO:0007669"/>
    <property type="project" value="InterPro"/>
</dbReference>
<keyword evidence="1" id="KW-0547">Nucleotide-binding</keyword>
<dbReference type="InterPro" id="IPR020849">
    <property type="entry name" value="Small_GTPase_Ras-type"/>
</dbReference>
<dbReference type="SUPFAM" id="SSF52540">
    <property type="entry name" value="P-loop containing nucleoside triphosphate hydrolases"/>
    <property type="match status" value="1"/>
</dbReference>
<dbReference type="EMBL" id="CAOQHR010000007">
    <property type="protein sequence ID" value="CAI6337637.1"/>
    <property type="molecule type" value="Genomic_DNA"/>
</dbReference>
<dbReference type="InterPro" id="IPR027417">
    <property type="entry name" value="P-loop_NTPase"/>
</dbReference>
<dbReference type="PROSITE" id="PS51421">
    <property type="entry name" value="RAS"/>
    <property type="match status" value="1"/>
</dbReference>
<comment type="caution">
    <text evidence="4">The sequence shown here is derived from an EMBL/GenBank/DDBJ whole genome shotgun (WGS) entry which is preliminary data.</text>
</comment>
<dbReference type="Gene3D" id="3.40.50.300">
    <property type="entry name" value="P-loop containing nucleotide triphosphate hydrolases"/>
    <property type="match status" value="1"/>
</dbReference>
<dbReference type="InterPro" id="IPR001806">
    <property type="entry name" value="Small_GTPase"/>
</dbReference>
<dbReference type="SMART" id="SM00173">
    <property type="entry name" value="RAS"/>
    <property type="match status" value="1"/>
</dbReference>
<dbReference type="Proteomes" id="UP001152607">
    <property type="component" value="Unassembled WGS sequence"/>
</dbReference>
<dbReference type="AlphaFoldDB" id="A0A9W4UN03"/>
<evidence type="ECO:0000256" key="2">
    <source>
        <dbReference type="ARBA" id="ARBA00023134"/>
    </source>
</evidence>
<gene>
    <name evidence="4" type="ORF">PDIGIT_LOCUS10750</name>
</gene>
<evidence type="ECO:0000256" key="1">
    <source>
        <dbReference type="ARBA" id="ARBA00022741"/>
    </source>
</evidence>
<feature type="compositionally biased region" description="Basic and acidic residues" evidence="3">
    <location>
        <begin position="213"/>
        <end position="226"/>
    </location>
</feature>
<feature type="compositionally biased region" description="Polar residues" evidence="3">
    <location>
        <begin position="285"/>
        <end position="294"/>
    </location>
</feature>